<dbReference type="SMART" id="SM00365">
    <property type="entry name" value="LRR_SD22"/>
    <property type="match status" value="4"/>
</dbReference>
<dbReference type="InterPro" id="IPR001611">
    <property type="entry name" value="Leu-rich_rpt"/>
</dbReference>
<dbReference type="Pfam" id="PF12799">
    <property type="entry name" value="LRR_4"/>
    <property type="match status" value="1"/>
</dbReference>
<keyword evidence="1" id="KW-0433">Leucine-rich repeat</keyword>
<evidence type="ECO:0000256" key="1">
    <source>
        <dbReference type="ARBA" id="ARBA00022614"/>
    </source>
</evidence>
<dbReference type="SUPFAM" id="SSF52058">
    <property type="entry name" value="L domain-like"/>
    <property type="match status" value="1"/>
</dbReference>
<gene>
    <name evidence="4" type="ORF">TPC1_15845</name>
</gene>
<dbReference type="PROSITE" id="PS51450">
    <property type="entry name" value="LRR"/>
    <property type="match status" value="3"/>
</dbReference>
<sequence>EFSIEKDEEIQDLLTYDISKMPDDKDELDVKACPNFKSISGIERFKNLSQFRVMECPINSLLPLAAAQNLGNIRLLRATQTEITSLDGIQHLLTMKKAFFWRNKLQDFDHVSTLTNLVILQINKNEIQSLAPLKNLILLEELSFEGNLISNLDELEYLRDLTCLKELICFDNPICEEEDYEETLLTTIDIDRLKILKHLSDDNVLKSSDEETSKSESESEDQYKHSEQRMVVNEKPIKDCTQIKFRCMKRQECKLDIIECDEFRSLKGIENAPQLNELRVIKTALCSVDYIQSANLQHLVLLRITQSKLSSIDGIQSLTKLQELYIWRNDIQDIRPLATMVQLKQLMVSQNPISDISCIDQLKNLIYFNCANCAIKDLTQFKVIEKFTELRSLTVMMNPACESEEFMLYLNNLMRNFPNLKELRYVGSREDDNELVKFQQEMAVILKYKNLIQAKQTFKEESVNLSQQTKIIEVQNQNVSKIPNVTELQLRNCNLDLEGKVKIVRAFNCVVIGLNVEVQFLTLQNCNLKIIPRLKCQVADLSFNQLKSYKGIRCEELNVSYNQISQIEEIVVFDGLKSLKIFENPICACDEFVNEMKKKVQHSDLESLMAVTERDDLWEMME</sequence>
<dbReference type="AlphaFoldDB" id="A0A146K5Y0"/>
<dbReference type="PANTHER" id="PTHR18849">
    <property type="entry name" value="LEUCINE RICH REPEAT PROTEIN"/>
    <property type="match status" value="1"/>
</dbReference>
<reference evidence="4" key="1">
    <citation type="submission" date="2015-07" db="EMBL/GenBank/DDBJ databases">
        <title>Adaptation to a free-living lifestyle via gene acquisitions in the diplomonad Trepomonas sp. PC1.</title>
        <authorList>
            <person name="Xu F."/>
            <person name="Jerlstrom-Hultqvist J."/>
            <person name="Kolisko M."/>
            <person name="Simpson A.G.B."/>
            <person name="Roger A.J."/>
            <person name="Svard S.G."/>
            <person name="Andersson J.O."/>
        </authorList>
    </citation>
    <scope>NUCLEOTIDE SEQUENCE</scope>
    <source>
        <strain evidence="4">PC1</strain>
    </source>
</reference>
<protein>
    <submittedName>
        <fullName evidence="4">Internalin</fullName>
    </submittedName>
</protein>
<keyword evidence="2" id="KW-0677">Repeat</keyword>
<evidence type="ECO:0000256" key="2">
    <source>
        <dbReference type="ARBA" id="ARBA00022737"/>
    </source>
</evidence>
<dbReference type="EMBL" id="GDID01004334">
    <property type="protein sequence ID" value="JAP92272.1"/>
    <property type="molecule type" value="Transcribed_RNA"/>
</dbReference>
<organism evidence="4">
    <name type="scientific">Trepomonas sp. PC1</name>
    <dbReference type="NCBI Taxonomy" id="1076344"/>
    <lineage>
        <taxon>Eukaryota</taxon>
        <taxon>Metamonada</taxon>
        <taxon>Diplomonadida</taxon>
        <taxon>Hexamitidae</taxon>
        <taxon>Hexamitinae</taxon>
        <taxon>Trepomonas</taxon>
    </lineage>
</organism>
<feature type="region of interest" description="Disordered" evidence="3">
    <location>
        <begin position="207"/>
        <end position="228"/>
    </location>
</feature>
<name>A0A146K5Y0_9EUKA</name>
<dbReference type="PANTHER" id="PTHR18849:SF0">
    <property type="entry name" value="CILIA- AND FLAGELLA-ASSOCIATED PROTEIN 410-RELATED"/>
    <property type="match status" value="1"/>
</dbReference>
<dbReference type="Gene3D" id="3.80.10.10">
    <property type="entry name" value="Ribonuclease Inhibitor"/>
    <property type="match status" value="3"/>
</dbReference>
<evidence type="ECO:0000256" key="3">
    <source>
        <dbReference type="SAM" id="MobiDB-lite"/>
    </source>
</evidence>
<dbReference type="InterPro" id="IPR025875">
    <property type="entry name" value="Leu-rich_rpt_4"/>
</dbReference>
<feature type="non-terminal residue" evidence="4">
    <location>
        <position position="1"/>
    </location>
</feature>
<proteinExistence type="predicted"/>
<evidence type="ECO:0000313" key="4">
    <source>
        <dbReference type="EMBL" id="JAP92272.1"/>
    </source>
</evidence>
<accession>A0A146K5Y0</accession>
<dbReference type="InterPro" id="IPR032675">
    <property type="entry name" value="LRR_dom_sf"/>
</dbReference>